<sequence length="257" mass="25041">MELACGEPCRAPVFAEDSAVSELDALLVQPALARTPTVTYLGMSPPVRSGAANPWAHDRSWARTAYSASHTNLQALRELDSTGESFLRAGRHGSGRLGGSGGAGSVDAASLVLASPDPSARPLGEAADAEDAAAAAEAEAGAGCYALPDDAGEESQSDAGSESTVGAAASAAGADGGPAPAAPGLAAALALAAGRAAAAPLAHPPASALRARLAAGGAPAAHALLGQPAGASKPPAAPRPAKASLEPFACHTQYYRA</sequence>
<evidence type="ECO:0000313" key="3">
    <source>
        <dbReference type="Proteomes" id="UP000247498"/>
    </source>
</evidence>
<keyword evidence="3" id="KW-1185">Reference proteome</keyword>
<reference evidence="2 3" key="1">
    <citation type="journal article" date="2018" name="Sci. Rep.">
        <title>Raphidocelis subcapitata (=Pseudokirchneriella subcapitata) provides an insight into genome evolution and environmental adaptations in the Sphaeropleales.</title>
        <authorList>
            <person name="Suzuki S."/>
            <person name="Yamaguchi H."/>
            <person name="Nakajima N."/>
            <person name="Kawachi M."/>
        </authorList>
    </citation>
    <scope>NUCLEOTIDE SEQUENCE [LARGE SCALE GENOMIC DNA]</scope>
    <source>
        <strain evidence="2 3">NIES-35</strain>
    </source>
</reference>
<evidence type="ECO:0000313" key="2">
    <source>
        <dbReference type="EMBL" id="GBF97549.1"/>
    </source>
</evidence>
<dbReference type="Proteomes" id="UP000247498">
    <property type="component" value="Unassembled WGS sequence"/>
</dbReference>
<feature type="region of interest" description="Disordered" evidence="1">
    <location>
        <begin position="146"/>
        <end position="178"/>
    </location>
</feature>
<name>A0A2V0PDF8_9CHLO</name>
<comment type="caution">
    <text evidence="2">The sequence shown here is derived from an EMBL/GenBank/DDBJ whole genome shotgun (WGS) entry which is preliminary data.</text>
</comment>
<dbReference type="AlphaFoldDB" id="A0A2V0PDF8"/>
<gene>
    <name evidence="2" type="ORF">Rsub_10150</name>
</gene>
<proteinExistence type="predicted"/>
<protein>
    <submittedName>
        <fullName evidence="2">Uncharacterized protein</fullName>
    </submittedName>
</protein>
<accession>A0A2V0PDF8</accession>
<organism evidence="2 3">
    <name type="scientific">Raphidocelis subcapitata</name>
    <dbReference type="NCBI Taxonomy" id="307507"/>
    <lineage>
        <taxon>Eukaryota</taxon>
        <taxon>Viridiplantae</taxon>
        <taxon>Chlorophyta</taxon>
        <taxon>core chlorophytes</taxon>
        <taxon>Chlorophyceae</taxon>
        <taxon>CS clade</taxon>
        <taxon>Sphaeropleales</taxon>
        <taxon>Selenastraceae</taxon>
        <taxon>Raphidocelis</taxon>
    </lineage>
</organism>
<dbReference type="OrthoDB" id="532355at2759"/>
<evidence type="ECO:0000256" key="1">
    <source>
        <dbReference type="SAM" id="MobiDB-lite"/>
    </source>
</evidence>
<feature type="compositionally biased region" description="Low complexity" evidence="1">
    <location>
        <begin position="166"/>
        <end position="178"/>
    </location>
</feature>
<dbReference type="InParanoid" id="A0A2V0PDF8"/>
<dbReference type="EMBL" id="BDRX01000102">
    <property type="protein sequence ID" value="GBF97549.1"/>
    <property type="molecule type" value="Genomic_DNA"/>
</dbReference>